<dbReference type="Proteomes" id="UP001165960">
    <property type="component" value="Unassembled WGS sequence"/>
</dbReference>
<proteinExistence type="predicted"/>
<organism evidence="1 2">
    <name type="scientific">Entomophthora muscae</name>
    <dbReference type="NCBI Taxonomy" id="34485"/>
    <lineage>
        <taxon>Eukaryota</taxon>
        <taxon>Fungi</taxon>
        <taxon>Fungi incertae sedis</taxon>
        <taxon>Zoopagomycota</taxon>
        <taxon>Entomophthoromycotina</taxon>
        <taxon>Entomophthoromycetes</taxon>
        <taxon>Entomophthorales</taxon>
        <taxon>Entomophthoraceae</taxon>
        <taxon>Entomophthora</taxon>
    </lineage>
</organism>
<protein>
    <submittedName>
        <fullName evidence="1">Uncharacterized protein</fullName>
    </submittedName>
</protein>
<keyword evidence="2" id="KW-1185">Reference proteome</keyword>
<comment type="caution">
    <text evidence="1">The sequence shown here is derived from an EMBL/GenBank/DDBJ whole genome shotgun (WGS) entry which is preliminary data.</text>
</comment>
<dbReference type="EMBL" id="QTSX02007182">
    <property type="protein sequence ID" value="KAJ9049999.1"/>
    <property type="molecule type" value="Genomic_DNA"/>
</dbReference>
<gene>
    <name evidence="1" type="ORF">DSO57_1018727</name>
</gene>
<evidence type="ECO:0000313" key="2">
    <source>
        <dbReference type="Proteomes" id="UP001165960"/>
    </source>
</evidence>
<accession>A0ACC2RIW1</accession>
<evidence type="ECO:0000313" key="1">
    <source>
        <dbReference type="EMBL" id="KAJ9049999.1"/>
    </source>
</evidence>
<sequence>MSTPDLSLGLKSRLASSRGTAEYDQILQVLQIHGSSEVSKGAPDNQQFWVVLSDGQYSINARYPPEVSVFDILTGIKEFSLVQIGKLQCCFSGGDS</sequence>
<name>A0ACC2RIW1_9FUNG</name>
<reference evidence="1" key="1">
    <citation type="submission" date="2022-04" db="EMBL/GenBank/DDBJ databases">
        <title>Genome of the entomopathogenic fungus Entomophthora muscae.</title>
        <authorList>
            <person name="Elya C."/>
            <person name="Lovett B.R."/>
            <person name="Lee E."/>
            <person name="Macias A.M."/>
            <person name="Hajek A.E."/>
            <person name="De Bivort B.L."/>
            <person name="Kasson M.T."/>
            <person name="De Fine Licht H.H."/>
            <person name="Stajich J.E."/>
        </authorList>
    </citation>
    <scope>NUCLEOTIDE SEQUENCE</scope>
    <source>
        <strain evidence="1">Berkeley</strain>
    </source>
</reference>